<dbReference type="RefSeq" id="WP_096181822.1">
    <property type="nucleotide sequence ID" value="NZ_BDUF01000049.1"/>
</dbReference>
<accession>A0A292YNR5</accession>
<dbReference type="InterPro" id="IPR036148">
    <property type="entry name" value="MmgE/PrpD_sf"/>
</dbReference>
<organism evidence="4 5">
    <name type="scientific">Effusibacillus lacus</name>
    <dbReference type="NCBI Taxonomy" id="1348429"/>
    <lineage>
        <taxon>Bacteria</taxon>
        <taxon>Bacillati</taxon>
        <taxon>Bacillota</taxon>
        <taxon>Bacilli</taxon>
        <taxon>Bacillales</taxon>
        <taxon>Alicyclobacillaceae</taxon>
        <taxon>Effusibacillus</taxon>
    </lineage>
</organism>
<dbReference type="Gene3D" id="1.10.4100.10">
    <property type="entry name" value="2-methylcitrate dehydratase PrpD"/>
    <property type="match status" value="1"/>
</dbReference>
<name>A0A292YNR5_9BACL</name>
<dbReference type="PANTHER" id="PTHR16943">
    <property type="entry name" value="2-METHYLCITRATE DEHYDRATASE-RELATED"/>
    <property type="match status" value="1"/>
</dbReference>
<dbReference type="GO" id="GO:0016829">
    <property type="term" value="F:lyase activity"/>
    <property type="evidence" value="ECO:0007669"/>
    <property type="project" value="InterPro"/>
</dbReference>
<dbReference type="InterPro" id="IPR005656">
    <property type="entry name" value="MmgE_PrpD"/>
</dbReference>
<dbReference type="AlphaFoldDB" id="A0A292YNR5"/>
<dbReference type="PANTHER" id="PTHR16943:SF8">
    <property type="entry name" value="2-METHYLCITRATE DEHYDRATASE"/>
    <property type="match status" value="1"/>
</dbReference>
<feature type="domain" description="MmgE/PrpD N-terminal" evidence="2">
    <location>
        <begin position="5"/>
        <end position="243"/>
    </location>
</feature>
<protein>
    <submittedName>
        <fullName evidence="4">2-methylcitrate dehydratase</fullName>
    </submittedName>
</protein>
<dbReference type="OrthoDB" id="9791416at2"/>
<dbReference type="SUPFAM" id="SSF103378">
    <property type="entry name" value="2-methylcitrate dehydratase PrpD"/>
    <property type="match status" value="1"/>
</dbReference>
<feature type="domain" description="MmgE/PrpD C-terminal" evidence="3">
    <location>
        <begin position="265"/>
        <end position="432"/>
    </location>
</feature>
<evidence type="ECO:0000259" key="3">
    <source>
        <dbReference type="Pfam" id="PF19305"/>
    </source>
</evidence>
<reference evidence="5" key="1">
    <citation type="submission" date="2017-07" db="EMBL/GenBank/DDBJ databases">
        <title>Draft genome sequence of Effusibacillus lacus strain skLN1.</title>
        <authorList>
            <person name="Watanabe M."/>
            <person name="Kojima H."/>
            <person name="Fukui M."/>
        </authorList>
    </citation>
    <scope>NUCLEOTIDE SEQUENCE [LARGE SCALE GENOMIC DNA]</scope>
    <source>
        <strain evidence="5">skLN1</strain>
    </source>
</reference>
<dbReference type="InterPro" id="IPR045336">
    <property type="entry name" value="MmgE_PrpD_N"/>
</dbReference>
<dbReference type="Pfam" id="PF03972">
    <property type="entry name" value="MmgE_PrpD_N"/>
    <property type="match status" value="1"/>
</dbReference>
<evidence type="ECO:0000313" key="4">
    <source>
        <dbReference type="EMBL" id="GAX90110.1"/>
    </source>
</evidence>
<dbReference type="EMBL" id="BDUF01000049">
    <property type="protein sequence ID" value="GAX90110.1"/>
    <property type="molecule type" value="Genomic_DNA"/>
</dbReference>
<dbReference type="InterPro" id="IPR042188">
    <property type="entry name" value="MmgE/PrpD_sf_2"/>
</dbReference>
<evidence type="ECO:0000313" key="5">
    <source>
        <dbReference type="Proteomes" id="UP000217785"/>
    </source>
</evidence>
<comment type="caution">
    <text evidence="4">The sequence shown here is derived from an EMBL/GenBank/DDBJ whole genome shotgun (WGS) entry which is preliminary data.</text>
</comment>
<comment type="similarity">
    <text evidence="1">Belongs to the PrpD family.</text>
</comment>
<evidence type="ECO:0000259" key="2">
    <source>
        <dbReference type="Pfam" id="PF03972"/>
    </source>
</evidence>
<sequence length="450" mass="49005">MSLSEKLARFIVNTSYEDLPEDVVGFTKLCILDWLGSAVAGSSKEPVRIIDELAREMGGAEQASLVTGGKTSLTHAALVNGAASHVVELDDIHKSSIIHAATVVVPAALAVAEWMNKSGKDLIAAVAIGYDVCFRIGEAVSPSHYYFWHNTATCGTFGATAATAKLLDLNEQQIVHALGNAGTQAAGLWEFIVDGAMTKQLHTGKAAMNGLLASLLAQKGFTGPSKILEGDRGFFKAMAETFDEERISDKLGQQFKITENSFKIHASCRHTHPAIDLALKLKKEHAIRPEEIREIRVGGYKAVYDITNNPNPQTVYASKFSLQFCASLAFVKGKAGLADFTEETLWDPAIRALMERVKLTVDPEVDSAYPEKWGSAVAVETQQGEVHRLTTDYPKGDPENPVTADDLVQKFRELAAHLSDSEKNRFVDTVLHLESVSDAADFWKERSRST</sequence>
<dbReference type="Gene3D" id="3.30.1330.120">
    <property type="entry name" value="2-methylcitrate dehydratase PrpD"/>
    <property type="match status" value="1"/>
</dbReference>
<dbReference type="InterPro" id="IPR042183">
    <property type="entry name" value="MmgE/PrpD_sf_1"/>
</dbReference>
<dbReference type="Pfam" id="PF19305">
    <property type="entry name" value="MmgE_PrpD_C"/>
    <property type="match status" value="1"/>
</dbReference>
<proteinExistence type="inferred from homology"/>
<gene>
    <name evidence="4" type="ORF">EFBL_1736</name>
</gene>
<keyword evidence="5" id="KW-1185">Reference proteome</keyword>
<evidence type="ECO:0000256" key="1">
    <source>
        <dbReference type="ARBA" id="ARBA00006174"/>
    </source>
</evidence>
<dbReference type="InterPro" id="IPR045337">
    <property type="entry name" value="MmgE_PrpD_C"/>
</dbReference>
<dbReference type="Proteomes" id="UP000217785">
    <property type="component" value="Unassembled WGS sequence"/>
</dbReference>